<dbReference type="RefSeq" id="XP_013758661.1">
    <property type="nucleotide sequence ID" value="XM_013903207.1"/>
</dbReference>
<reference evidence="2 3" key="1">
    <citation type="submission" date="2010-05" db="EMBL/GenBank/DDBJ databases">
        <title>The Genome Sequence of Thecamonas trahens ATCC 50062.</title>
        <authorList>
            <consortium name="The Broad Institute Genome Sequencing Platform"/>
            <person name="Russ C."/>
            <person name="Cuomo C."/>
            <person name="Shea T."/>
            <person name="Young S.K."/>
            <person name="Zeng Q."/>
            <person name="Koehrsen M."/>
            <person name="Haas B."/>
            <person name="Borodovsky M."/>
            <person name="Guigo R."/>
            <person name="Alvarado L."/>
            <person name="Berlin A."/>
            <person name="Bochicchio J."/>
            <person name="Borenstein D."/>
            <person name="Chapman S."/>
            <person name="Chen Z."/>
            <person name="Freedman E."/>
            <person name="Gellesch M."/>
            <person name="Goldberg J."/>
            <person name="Griggs A."/>
            <person name="Gujja S."/>
            <person name="Heilman E."/>
            <person name="Heiman D."/>
            <person name="Hepburn T."/>
            <person name="Howarth C."/>
            <person name="Jen D."/>
            <person name="Larson L."/>
            <person name="Mehta T."/>
            <person name="Park D."/>
            <person name="Pearson M."/>
            <person name="Roberts A."/>
            <person name="Saif S."/>
            <person name="Shenoy N."/>
            <person name="Sisk P."/>
            <person name="Stolte C."/>
            <person name="Sykes S."/>
            <person name="Thomson T."/>
            <person name="Walk T."/>
            <person name="White J."/>
            <person name="Yandava C."/>
            <person name="Burger G."/>
            <person name="Gray M.W."/>
            <person name="Holland P.W.H."/>
            <person name="King N."/>
            <person name="Lang F.B.F."/>
            <person name="Roger A.J."/>
            <person name="Ruiz-Trillo I."/>
            <person name="Lander E."/>
            <person name="Nusbaum C."/>
        </authorList>
    </citation>
    <scope>NUCLEOTIDE SEQUENCE [LARGE SCALE GENOMIC DNA]</scope>
    <source>
        <strain evidence="2 3">ATCC 50062</strain>
    </source>
</reference>
<name>A0A0L0D7N9_THETB</name>
<feature type="compositionally biased region" description="Low complexity" evidence="1">
    <location>
        <begin position="164"/>
        <end position="178"/>
    </location>
</feature>
<evidence type="ECO:0000313" key="2">
    <source>
        <dbReference type="EMBL" id="KNC48374.1"/>
    </source>
</evidence>
<keyword evidence="3" id="KW-1185">Reference proteome</keyword>
<feature type="region of interest" description="Disordered" evidence="1">
    <location>
        <begin position="151"/>
        <end position="231"/>
    </location>
</feature>
<protein>
    <submittedName>
        <fullName evidence="2">Uncharacterized protein</fullName>
    </submittedName>
</protein>
<proteinExistence type="predicted"/>
<sequence length="231" mass="25757">MDQQSVVSRSSLSSAFDVGDEGKLPAFATGAVRDNVRATEAALTEVEAKWGARLREAAARGGSWEAQARRRALDDFHRIRKEKAALLKAERRTARLHTQLLQQKAMVVERMTTKRRERRPRGLLHAVNVITTPEPFHWGLSRAFPVKPLAPVVTARRGQHRRTSTTSSTGSARPSASQRKVARRHVDDDEISLTQVSVSDSDSDSEAEAEPKAAVRPLPPVKPPARRRRRR</sequence>
<evidence type="ECO:0000256" key="1">
    <source>
        <dbReference type="SAM" id="MobiDB-lite"/>
    </source>
</evidence>
<gene>
    <name evidence="2" type="ORF">AMSG_11826</name>
</gene>
<dbReference type="Proteomes" id="UP000054408">
    <property type="component" value="Unassembled WGS sequence"/>
</dbReference>
<dbReference type="AlphaFoldDB" id="A0A0L0D7N9"/>
<accession>A0A0L0D7N9</accession>
<organism evidence="2 3">
    <name type="scientific">Thecamonas trahens ATCC 50062</name>
    <dbReference type="NCBI Taxonomy" id="461836"/>
    <lineage>
        <taxon>Eukaryota</taxon>
        <taxon>Apusozoa</taxon>
        <taxon>Apusomonadida</taxon>
        <taxon>Apusomonadidae</taxon>
        <taxon>Thecamonas</taxon>
    </lineage>
</organism>
<dbReference type="GeneID" id="25569741"/>
<dbReference type="EMBL" id="GL349451">
    <property type="protein sequence ID" value="KNC48374.1"/>
    <property type="molecule type" value="Genomic_DNA"/>
</dbReference>
<evidence type="ECO:0000313" key="3">
    <source>
        <dbReference type="Proteomes" id="UP000054408"/>
    </source>
</evidence>